<dbReference type="InterPro" id="IPR000620">
    <property type="entry name" value="EamA_dom"/>
</dbReference>
<comment type="subcellular location">
    <subcellularLocation>
        <location evidence="1">Cell membrane</location>
        <topology evidence="1">Multi-pass membrane protein</topology>
    </subcellularLocation>
</comment>
<feature type="transmembrane region" description="Helical" evidence="7">
    <location>
        <begin position="61"/>
        <end position="83"/>
    </location>
</feature>
<feature type="transmembrane region" description="Helical" evidence="7">
    <location>
        <begin position="27"/>
        <end position="49"/>
    </location>
</feature>
<evidence type="ECO:0000256" key="5">
    <source>
        <dbReference type="ARBA" id="ARBA00022989"/>
    </source>
</evidence>
<keyword evidence="4 7" id="KW-0812">Transmembrane</keyword>
<accession>A0ABR5MZW5</accession>
<evidence type="ECO:0000256" key="2">
    <source>
        <dbReference type="ARBA" id="ARBA00007362"/>
    </source>
</evidence>
<evidence type="ECO:0000256" key="6">
    <source>
        <dbReference type="ARBA" id="ARBA00023136"/>
    </source>
</evidence>
<keyword evidence="6 7" id="KW-0472">Membrane</keyword>
<dbReference type="Pfam" id="PF00892">
    <property type="entry name" value="EamA"/>
    <property type="match status" value="2"/>
</dbReference>
<keyword evidence="5 7" id="KW-1133">Transmembrane helix</keyword>
<evidence type="ECO:0000313" key="9">
    <source>
        <dbReference type="EMBL" id="KQL43653.1"/>
    </source>
</evidence>
<dbReference type="PANTHER" id="PTHR32322:SF18">
    <property type="entry name" value="S-ADENOSYLMETHIONINE_S-ADENOSYLHOMOCYSTEINE TRANSPORTER"/>
    <property type="match status" value="1"/>
</dbReference>
<feature type="transmembrane region" description="Helical" evidence="7">
    <location>
        <begin position="148"/>
        <end position="166"/>
    </location>
</feature>
<dbReference type="PANTHER" id="PTHR32322">
    <property type="entry name" value="INNER MEMBRANE TRANSPORTER"/>
    <property type="match status" value="1"/>
</dbReference>
<feature type="transmembrane region" description="Helical" evidence="7">
    <location>
        <begin position="89"/>
        <end position="108"/>
    </location>
</feature>
<protein>
    <recommendedName>
        <fullName evidence="8">EamA domain-containing protein</fullName>
    </recommendedName>
</protein>
<feature type="domain" description="EamA" evidence="8">
    <location>
        <begin position="3"/>
        <end position="134"/>
    </location>
</feature>
<comment type="similarity">
    <text evidence="2">Belongs to the EamA transporter family.</text>
</comment>
<proteinExistence type="inferred from homology"/>
<feature type="transmembrane region" description="Helical" evidence="7">
    <location>
        <begin position="245"/>
        <end position="261"/>
    </location>
</feature>
<evidence type="ECO:0000259" key="8">
    <source>
        <dbReference type="Pfam" id="PF00892"/>
    </source>
</evidence>
<feature type="transmembrane region" description="Helical" evidence="7">
    <location>
        <begin position="178"/>
        <end position="199"/>
    </location>
</feature>
<evidence type="ECO:0000313" key="10">
    <source>
        <dbReference type="Proteomes" id="UP000051063"/>
    </source>
</evidence>
<evidence type="ECO:0000256" key="3">
    <source>
        <dbReference type="ARBA" id="ARBA00022475"/>
    </source>
</evidence>
<feature type="domain" description="EamA" evidence="8">
    <location>
        <begin position="149"/>
        <end position="284"/>
    </location>
</feature>
<evidence type="ECO:0000256" key="4">
    <source>
        <dbReference type="ARBA" id="ARBA00022692"/>
    </source>
</evidence>
<evidence type="ECO:0000256" key="1">
    <source>
        <dbReference type="ARBA" id="ARBA00004651"/>
    </source>
</evidence>
<name>A0ABR5MZW5_BRECH</name>
<dbReference type="InterPro" id="IPR037185">
    <property type="entry name" value="EmrE-like"/>
</dbReference>
<sequence length="308" mass="34362">MLLAYVTMCLIFGTSYFAIKLGLEEGITPFLYAGLRFLFASLLVLLILLVRRRLGRLHLKVYLELGFLGILMTTIPFAALFWAEQYISSGTAALLVATAPIFTTLISLYRKQMTFRWFVPAGLVISMLGTFLLIGWSHDGSAHQLEAFFGKLAIILSELFFSYGAVRSREWVTRLTPFVFNGYQMLFASFGLLLLSFLTEPYAETTFTLTLASSLFYLVILVSIVASTLYYWLVQETNAAFPTTWTYVAPVIATAIGYLFLGEALTVSHLIGSFAVLLGVILLNGEGWAKLRQLRTNATQSPGLQDER</sequence>
<keyword evidence="10" id="KW-1185">Reference proteome</keyword>
<reference evidence="9 10" key="1">
    <citation type="submission" date="2015-09" db="EMBL/GenBank/DDBJ databases">
        <title>Genome sequencing project for genomic taxonomy and phylogenomics of Bacillus-like bacteria.</title>
        <authorList>
            <person name="Liu B."/>
            <person name="Wang J."/>
            <person name="Zhu Y."/>
            <person name="Liu G."/>
            <person name="Chen Q."/>
            <person name="Chen Z."/>
            <person name="Lan J."/>
            <person name="Che J."/>
            <person name="Ge C."/>
            <person name="Shi H."/>
            <person name="Pan Z."/>
            <person name="Liu X."/>
        </authorList>
    </citation>
    <scope>NUCLEOTIDE SEQUENCE [LARGE SCALE GENOMIC DNA]</scope>
    <source>
        <strain evidence="9 10">DSM 8552</strain>
    </source>
</reference>
<feature type="transmembrane region" description="Helical" evidence="7">
    <location>
        <begin position="115"/>
        <end position="136"/>
    </location>
</feature>
<evidence type="ECO:0000256" key="7">
    <source>
        <dbReference type="SAM" id="Phobius"/>
    </source>
</evidence>
<comment type="caution">
    <text evidence="9">The sequence shown here is derived from an EMBL/GenBank/DDBJ whole genome shotgun (WGS) entry which is preliminary data.</text>
</comment>
<feature type="transmembrane region" description="Helical" evidence="7">
    <location>
        <begin position="267"/>
        <end position="285"/>
    </location>
</feature>
<gene>
    <name evidence="9" type="ORF">AN963_28980</name>
</gene>
<organism evidence="9 10">
    <name type="scientific">Brevibacillus choshinensis</name>
    <dbReference type="NCBI Taxonomy" id="54911"/>
    <lineage>
        <taxon>Bacteria</taxon>
        <taxon>Bacillati</taxon>
        <taxon>Bacillota</taxon>
        <taxon>Bacilli</taxon>
        <taxon>Bacillales</taxon>
        <taxon>Paenibacillaceae</taxon>
        <taxon>Brevibacillus</taxon>
    </lineage>
</organism>
<feature type="transmembrane region" description="Helical" evidence="7">
    <location>
        <begin position="211"/>
        <end position="233"/>
    </location>
</feature>
<dbReference type="InterPro" id="IPR050638">
    <property type="entry name" value="AA-Vitamin_Transporters"/>
</dbReference>
<dbReference type="EMBL" id="LJJB01000015">
    <property type="protein sequence ID" value="KQL43653.1"/>
    <property type="molecule type" value="Genomic_DNA"/>
</dbReference>
<dbReference type="Proteomes" id="UP000051063">
    <property type="component" value="Unassembled WGS sequence"/>
</dbReference>
<dbReference type="SUPFAM" id="SSF103481">
    <property type="entry name" value="Multidrug resistance efflux transporter EmrE"/>
    <property type="match status" value="2"/>
</dbReference>
<keyword evidence="3" id="KW-1003">Cell membrane</keyword>